<evidence type="ECO:0000313" key="2">
    <source>
        <dbReference type="EMBL" id="CAB4595515.1"/>
    </source>
</evidence>
<dbReference type="AlphaFoldDB" id="A0A6J6G8W3"/>
<evidence type="ECO:0000256" key="1">
    <source>
        <dbReference type="SAM" id="MobiDB-lite"/>
    </source>
</evidence>
<accession>A0A6J6G8W3</accession>
<sequence>MAANKSNQKQTNQKKTSGSGTRPTLAKVENPPDSVPWKRRSFWVVALEEIRLNPRVWHRADRLYTRATAAQIASDLRSVHRRGAKNVRVKGVVDGEAWDARWELSPDGPDNQYAIWVMYLGGGGD</sequence>
<name>A0A6J6G8W3_9ZZZZ</name>
<proteinExistence type="predicted"/>
<reference evidence="2" key="1">
    <citation type="submission" date="2020-05" db="EMBL/GenBank/DDBJ databases">
        <authorList>
            <person name="Chiriac C."/>
            <person name="Salcher M."/>
            <person name="Ghai R."/>
            <person name="Kavagutti S V."/>
        </authorList>
    </citation>
    <scope>NUCLEOTIDE SEQUENCE</scope>
</reference>
<protein>
    <submittedName>
        <fullName evidence="2">Unannotated protein</fullName>
    </submittedName>
</protein>
<dbReference type="EMBL" id="CAEZTS010000228">
    <property type="protein sequence ID" value="CAB4595515.1"/>
    <property type="molecule type" value="Genomic_DNA"/>
</dbReference>
<feature type="region of interest" description="Disordered" evidence="1">
    <location>
        <begin position="1"/>
        <end position="33"/>
    </location>
</feature>
<organism evidence="2">
    <name type="scientific">freshwater metagenome</name>
    <dbReference type="NCBI Taxonomy" id="449393"/>
    <lineage>
        <taxon>unclassified sequences</taxon>
        <taxon>metagenomes</taxon>
        <taxon>ecological metagenomes</taxon>
    </lineage>
</organism>
<gene>
    <name evidence="2" type="ORF">UFOPK1722_01868</name>
</gene>
<feature type="compositionally biased region" description="Low complexity" evidence="1">
    <location>
        <begin position="1"/>
        <end position="17"/>
    </location>
</feature>